<evidence type="ECO:0000313" key="4">
    <source>
        <dbReference type="Proteomes" id="UP000054538"/>
    </source>
</evidence>
<keyword evidence="1" id="KW-0677">Repeat</keyword>
<dbReference type="InParanoid" id="A0A0D0DZZ3"/>
<dbReference type="AlphaFoldDB" id="A0A0D0DZZ3"/>
<dbReference type="GO" id="GO:0019760">
    <property type="term" value="P:glucosinolate metabolic process"/>
    <property type="evidence" value="ECO:0007669"/>
    <property type="project" value="UniProtKB-ARBA"/>
</dbReference>
<protein>
    <recommendedName>
        <fullName evidence="5">Galactose oxidase</fullName>
    </recommendedName>
</protein>
<reference evidence="4" key="2">
    <citation type="submission" date="2015-01" db="EMBL/GenBank/DDBJ databases">
        <title>Evolutionary Origins and Diversification of the Mycorrhizal Mutualists.</title>
        <authorList>
            <consortium name="DOE Joint Genome Institute"/>
            <consortium name="Mycorrhizal Genomics Consortium"/>
            <person name="Kohler A."/>
            <person name="Kuo A."/>
            <person name="Nagy L.G."/>
            <person name="Floudas D."/>
            <person name="Copeland A."/>
            <person name="Barry K.W."/>
            <person name="Cichocki N."/>
            <person name="Veneault-Fourrey C."/>
            <person name="LaButti K."/>
            <person name="Lindquist E.A."/>
            <person name="Lipzen A."/>
            <person name="Lundell T."/>
            <person name="Morin E."/>
            <person name="Murat C."/>
            <person name="Riley R."/>
            <person name="Ohm R."/>
            <person name="Sun H."/>
            <person name="Tunlid A."/>
            <person name="Henrissat B."/>
            <person name="Grigoriev I.V."/>
            <person name="Hibbett D.S."/>
            <person name="Martin F."/>
        </authorList>
    </citation>
    <scope>NUCLEOTIDE SEQUENCE [LARGE SCALE GENOMIC DNA]</scope>
    <source>
        <strain evidence="4">Ve08.2h10</strain>
    </source>
</reference>
<gene>
    <name evidence="3" type="ORF">PAXRUDRAFT_829555</name>
</gene>
<dbReference type="OrthoDB" id="10250130at2759"/>
<keyword evidence="4" id="KW-1185">Reference proteome</keyword>
<proteinExistence type="predicted"/>
<organism evidence="3 4">
    <name type="scientific">Paxillus rubicundulus Ve08.2h10</name>
    <dbReference type="NCBI Taxonomy" id="930991"/>
    <lineage>
        <taxon>Eukaryota</taxon>
        <taxon>Fungi</taxon>
        <taxon>Dikarya</taxon>
        <taxon>Basidiomycota</taxon>
        <taxon>Agaricomycotina</taxon>
        <taxon>Agaricomycetes</taxon>
        <taxon>Agaricomycetidae</taxon>
        <taxon>Boletales</taxon>
        <taxon>Paxilineae</taxon>
        <taxon>Paxillaceae</taxon>
        <taxon>Paxillus</taxon>
    </lineage>
</organism>
<dbReference type="SUPFAM" id="SSF50965">
    <property type="entry name" value="Galactose oxidase, central domain"/>
    <property type="match status" value="1"/>
</dbReference>
<accession>A0A0D0DZZ3</accession>
<dbReference type="Gene3D" id="2.120.10.80">
    <property type="entry name" value="Kelch-type beta propeller"/>
    <property type="match status" value="2"/>
</dbReference>
<keyword evidence="2" id="KW-0408">Iron</keyword>
<dbReference type="PANTHER" id="PTHR47435">
    <property type="entry name" value="KELCH REPEAT PROTEIN (AFU_ORTHOLOGUE AFUA_5G12780)"/>
    <property type="match status" value="1"/>
</dbReference>
<name>A0A0D0DZZ3_9AGAM</name>
<sequence>MSITWTLLSSLSNKARSSHCAAITQTGRLLLYSGEFRPRVPVDGSLHVFDLEAASATVEKADLEKNNSSWHVLTANAASTSTSPGLRVGAGAVFDPKSDSLYVWGGRGGVDMAPLDRYQSGIWKAHVRLDEPAWERVQCVNEEGDEAPEPRSFHASALAGGKIYVHAGCPASGRLATLHAYDLSANEWQKRADAPAEPRGGTAIAAVTLPCENLAEREQVIIRFAGFAGYQLPRVNEGAALPLDIYTPSTNTWATVFPAADPESGFPGPRSVHGLVPFTSPVSPGSKTVPVALLHHGEHDASDLGHAGAGQFWDDAWLLLATHGASDLQWKKLRVVGTQKPEPRGWFPSASYVSEGRTRVVLSGGLLSSNERSGEVWVGDVEL</sequence>
<dbReference type="HOGENOM" id="CLU_030461_1_0_1"/>
<dbReference type="Pfam" id="PF24681">
    <property type="entry name" value="Kelch_KLHDC2_KLHL20_DRC7"/>
    <property type="match status" value="1"/>
</dbReference>
<dbReference type="Proteomes" id="UP000054538">
    <property type="component" value="Unassembled WGS sequence"/>
</dbReference>
<evidence type="ECO:0000313" key="3">
    <source>
        <dbReference type="EMBL" id="KIK92879.1"/>
    </source>
</evidence>
<dbReference type="InterPro" id="IPR011043">
    <property type="entry name" value="Gal_Oxase/kelch_b-propeller"/>
</dbReference>
<dbReference type="PANTHER" id="PTHR47435:SF4">
    <property type="entry name" value="KELCH REPEAT PROTEIN (AFU_ORTHOLOGUE AFUA_5G12780)"/>
    <property type="match status" value="1"/>
</dbReference>
<dbReference type="EMBL" id="KN825234">
    <property type="protein sequence ID" value="KIK92879.1"/>
    <property type="molecule type" value="Genomic_DNA"/>
</dbReference>
<evidence type="ECO:0000256" key="2">
    <source>
        <dbReference type="ARBA" id="ARBA00023004"/>
    </source>
</evidence>
<dbReference type="STRING" id="930991.A0A0D0DZZ3"/>
<evidence type="ECO:0000256" key="1">
    <source>
        <dbReference type="ARBA" id="ARBA00022737"/>
    </source>
</evidence>
<reference evidence="3 4" key="1">
    <citation type="submission" date="2014-04" db="EMBL/GenBank/DDBJ databases">
        <authorList>
            <consortium name="DOE Joint Genome Institute"/>
            <person name="Kuo A."/>
            <person name="Kohler A."/>
            <person name="Jargeat P."/>
            <person name="Nagy L.G."/>
            <person name="Floudas D."/>
            <person name="Copeland A."/>
            <person name="Barry K.W."/>
            <person name="Cichocki N."/>
            <person name="Veneault-Fourrey C."/>
            <person name="LaButti K."/>
            <person name="Lindquist E.A."/>
            <person name="Lipzen A."/>
            <person name="Lundell T."/>
            <person name="Morin E."/>
            <person name="Murat C."/>
            <person name="Sun H."/>
            <person name="Tunlid A."/>
            <person name="Henrissat B."/>
            <person name="Grigoriev I.V."/>
            <person name="Hibbett D.S."/>
            <person name="Martin F."/>
            <person name="Nordberg H.P."/>
            <person name="Cantor M.N."/>
            <person name="Hua S.X."/>
        </authorList>
    </citation>
    <scope>NUCLEOTIDE SEQUENCE [LARGE SCALE GENOMIC DNA]</scope>
    <source>
        <strain evidence="3 4">Ve08.2h10</strain>
    </source>
</reference>
<evidence type="ECO:0008006" key="5">
    <source>
        <dbReference type="Google" id="ProtNLM"/>
    </source>
</evidence>
<dbReference type="InterPro" id="IPR015915">
    <property type="entry name" value="Kelch-typ_b-propeller"/>
</dbReference>